<name>A0ACB9BKM3_CICIN</name>
<protein>
    <submittedName>
        <fullName evidence="1">Uncharacterized protein</fullName>
    </submittedName>
</protein>
<evidence type="ECO:0000313" key="1">
    <source>
        <dbReference type="EMBL" id="KAI3722561.1"/>
    </source>
</evidence>
<accession>A0ACB9BKM3</accession>
<reference evidence="2" key="1">
    <citation type="journal article" date="2022" name="Mol. Ecol. Resour.">
        <title>The genomes of chicory, endive, great burdock and yacon provide insights into Asteraceae palaeo-polyploidization history and plant inulin production.</title>
        <authorList>
            <person name="Fan W."/>
            <person name="Wang S."/>
            <person name="Wang H."/>
            <person name="Wang A."/>
            <person name="Jiang F."/>
            <person name="Liu H."/>
            <person name="Zhao H."/>
            <person name="Xu D."/>
            <person name="Zhang Y."/>
        </authorList>
    </citation>
    <scope>NUCLEOTIDE SEQUENCE [LARGE SCALE GENOMIC DNA]</scope>
    <source>
        <strain evidence="2">cv. Punajuju</strain>
    </source>
</reference>
<gene>
    <name evidence="1" type="ORF">L2E82_33601</name>
</gene>
<keyword evidence="2" id="KW-1185">Reference proteome</keyword>
<evidence type="ECO:0000313" key="2">
    <source>
        <dbReference type="Proteomes" id="UP001055811"/>
    </source>
</evidence>
<dbReference type="EMBL" id="CM042014">
    <property type="protein sequence ID" value="KAI3722561.1"/>
    <property type="molecule type" value="Genomic_DNA"/>
</dbReference>
<dbReference type="Proteomes" id="UP001055811">
    <property type="component" value="Linkage Group LG06"/>
</dbReference>
<proteinExistence type="predicted"/>
<comment type="caution">
    <text evidence="1">The sequence shown here is derived from an EMBL/GenBank/DDBJ whole genome shotgun (WGS) entry which is preliminary data.</text>
</comment>
<sequence>MKAFAETTESEFKYIYGGASTSAVGPRTSAVGASASADDGASTSGPKASTSAGGKNTADDELGFNIPFRSMACLMDLTIPREDGKEMVLTCLQSASVIGAVRKGERVVPASALEFLMGAIFPAPTSRVKVIERYVPVYHLLKEVAIAVAPASASGYCKFGWSKYSSPSGRASTFMATLALYAAKKTSRIFVHIGFHQTSVVPIRTLKENLCYVAIDYEAELGKDTEASYEVPVEGWFTLKQERFRTGEVLFQPRTAGLYILHDMGQTFSAISHLLALVRSLSVQIRAVHPALLLSVLYYIFGRTYFYNMNQAIFYLGFFAWLCVFCVKAEDPYRFFTFEVTYGQIAPLGVPQRGILINGKFPGPTIDCITNDNVIVNVINKLDEPFLITWNGIKQRKTSWQDGVLGTNCPIPPNSNWTYQMQMKDQIGSYSYFPSTKMHRAVGGFGAINVRARAVIFVPYLKPVEEFTLVVSDWWKSDHKVLQQTLDSGNPLPMADGLLINGHVQSTSFTTQKGQLYMFRVSNVALTTSINFRIQGHTLTLVEIEGSHTLQESYESFDIHVGQSASFLVNLHAPLKDYFIVASTRFTKPTLTATGILHYDGSTTKAALPLPLGPTYEIHWSMKQARTIRWNLTANAARPNPQGSYHYGTIPVTRTVVLANSAAKINGKLRYAVNSVSYANPETPLKSADFYNISGVFHLNSIKDSPPSNSPVIGASVMGFTLHDFVEIVFQNNEATIQSWHLDGSDFWTVGFGSGQWNTTLRKRFYNLIDATTRHTVQVYPNSWSAILVSMDNKGMWNLRSAIWPRRYLGQELYVRVWNNEKSSHTEYDIPLNALRCGKAPLK</sequence>
<reference evidence="1 2" key="2">
    <citation type="journal article" date="2022" name="Mol. Ecol. Resour.">
        <title>The genomes of chicory, endive, great burdock and yacon provide insights into Asteraceae paleo-polyploidization history and plant inulin production.</title>
        <authorList>
            <person name="Fan W."/>
            <person name="Wang S."/>
            <person name="Wang H."/>
            <person name="Wang A."/>
            <person name="Jiang F."/>
            <person name="Liu H."/>
            <person name="Zhao H."/>
            <person name="Xu D."/>
            <person name="Zhang Y."/>
        </authorList>
    </citation>
    <scope>NUCLEOTIDE SEQUENCE [LARGE SCALE GENOMIC DNA]</scope>
    <source>
        <strain evidence="2">cv. Punajuju</strain>
        <tissue evidence="1">Leaves</tissue>
    </source>
</reference>
<organism evidence="1 2">
    <name type="scientific">Cichorium intybus</name>
    <name type="common">Chicory</name>
    <dbReference type="NCBI Taxonomy" id="13427"/>
    <lineage>
        <taxon>Eukaryota</taxon>
        <taxon>Viridiplantae</taxon>
        <taxon>Streptophyta</taxon>
        <taxon>Embryophyta</taxon>
        <taxon>Tracheophyta</taxon>
        <taxon>Spermatophyta</taxon>
        <taxon>Magnoliopsida</taxon>
        <taxon>eudicotyledons</taxon>
        <taxon>Gunneridae</taxon>
        <taxon>Pentapetalae</taxon>
        <taxon>asterids</taxon>
        <taxon>campanulids</taxon>
        <taxon>Asterales</taxon>
        <taxon>Asteraceae</taxon>
        <taxon>Cichorioideae</taxon>
        <taxon>Cichorieae</taxon>
        <taxon>Cichoriinae</taxon>
        <taxon>Cichorium</taxon>
    </lineage>
</organism>